<comment type="caution">
    <text evidence="1">The sequence shown here is derived from an EMBL/GenBank/DDBJ whole genome shotgun (WGS) entry which is preliminary data.</text>
</comment>
<dbReference type="Proteomes" id="UP000070598">
    <property type="component" value="Unassembled WGS sequence"/>
</dbReference>
<evidence type="ECO:0008006" key="3">
    <source>
        <dbReference type="Google" id="ProtNLM"/>
    </source>
</evidence>
<sequence length="394" mass="41565">MRSWSPGPGTGKTTLLAWLVGLTDPEWRAMHAALPAPPPENAFHAVVAARGGCVETIAWSLARQLGHPYRGPRAFLQELAADERPAVLMISELDQVGLPWDRDAETERVAREFLAPLAELEHVRLLLDGSATIAAALGDRAGVVDLDSPEFTDRAAFTAWAGAAVGASTGKGADDPQVAVAAEAIARAAYPNFLLAELLAADLAVTGEVGADAGDVRARLRTVLDRYLASRTPAAPRARDVLGALAFADPAGVPLQAWPTLVAAVTGRPCSAEDVETTLRHAGDLVAVSAETGWYRLRHHSFAEELAGRRDAAEVCRRLVDAFRVPASDAAGYARRALPGYAATAGQLPELLADPAFLVDADPGRLQAALARAHPAGPVRHAWDQGADQLLSDR</sequence>
<dbReference type="EMBL" id="JYIK01000842">
    <property type="protein sequence ID" value="KWX09313.1"/>
    <property type="molecule type" value="Genomic_DNA"/>
</dbReference>
<organism evidence="1 2">
    <name type="scientific">Carbonactinospora thermoautotrophica</name>
    <dbReference type="NCBI Taxonomy" id="1469144"/>
    <lineage>
        <taxon>Bacteria</taxon>
        <taxon>Bacillati</taxon>
        <taxon>Actinomycetota</taxon>
        <taxon>Actinomycetes</taxon>
        <taxon>Kitasatosporales</taxon>
        <taxon>Carbonactinosporaceae</taxon>
        <taxon>Carbonactinospora</taxon>
    </lineage>
</organism>
<proteinExistence type="predicted"/>
<evidence type="ECO:0000313" key="1">
    <source>
        <dbReference type="EMBL" id="KWX09313.1"/>
    </source>
</evidence>
<name>A0A132NGY4_9ACTN</name>
<dbReference type="SUPFAM" id="SSF52540">
    <property type="entry name" value="P-loop containing nucleoside triphosphate hydrolases"/>
    <property type="match status" value="1"/>
</dbReference>
<protein>
    <recommendedName>
        <fullName evidence="3">ATP-binding protein</fullName>
    </recommendedName>
</protein>
<evidence type="ECO:0000313" key="2">
    <source>
        <dbReference type="Proteomes" id="UP000070598"/>
    </source>
</evidence>
<accession>A0A132NGY4</accession>
<gene>
    <name evidence="1" type="ORF">TR74_10340</name>
</gene>
<feature type="non-terminal residue" evidence="1">
    <location>
        <position position="394"/>
    </location>
</feature>
<dbReference type="InterPro" id="IPR027417">
    <property type="entry name" value="P-loop_NTPase"/>
</dbReference>
<reference evidence="2" key="1">
    <citation type="submission" date="2015-02" db="EMBL/GenBank/DDBJ databases">
        <title>Physiological reanalysis, assessment of diazotrophy, and genome sequences of multiple isolates of Streptomyces thermoautotrophicus.</title>
        <authorList>
            <person name="MacKellar D.C."/>
            <person name="Lieber L."/>
            <person name="Norman J."/>
            <person name="Bolger A."/>
            <person name="Tobin C."/>
            <person name="Murray J.W."/>
            <person name="Friesen M."/>
            <person name="Prell J."/>
        </authorList>
    </citation>
    <scope>NUCLEOTIDE SEQUENCE [LARGE SCALE GENOMIC DNA]</scope>
    <source>
        <strain evidence="2">UBT1</strain>
    </source>
</reference>
<dbReference type="AlphaFoldDB" id="A0A132NGY4"/>